<protein>
    <submittedName>
        <fullName evidence="3">NAD-dependent epimerase/dehydratase family protein</fullName>
    </submittedName>
</protein>
<accession>A0ABP8WER0</accession>
<comment type="caution">
    <text evidence="3">The sequence shown here is derived from an EMBL/GenBank/DDBJ whole genome shotgun (WGS) entry which is preliminary data.</text>
</comment>
<organism evidence="3 4">
    <name type="scientific">Pseudonocardia yuanmonensis</name>
    <dbReference type="NCBI Taxonomy" id="1095914"/>
    <lineage>
        <taxon>Bacteria</taxon>
        <taxon>Bacillati</taxon>
        <taxon>Actinomycetota</taxon>
        <taxon>Actinomycetes</taxon>
        <taxon>Pseudonocardiales</taxon>
        <taxon>Pseudonocardiaceae</taxon>
        <taxon>Pseudonocardia</taxon>
    </lineage>
</organism>
<dbReference type="InterPro" id="IPR036291">
    <property type="entry name" value="NAD(P)-bd_dom_sf"/>
</dbReference>
<dbReference type="InterPro" id="IPR001509">
    <property type="entry name" value="Epimerase_deHydtase"/>
</dbReference>
<name>A0ABP8WER0_9PSEU</name>
<proteinExistence type="predicted"/>
<evidence type="ECO:0000313" key="3">
    <source>
        <dbReference type="EMBL" id="GAA4686505.1"/>
    </source>
</evidence>
<evidence type="ECO:0000259" key="2">
    <source>
        <dbReference type="Pfam" id="PF01370"/>
    </source>
</evidence>
<dbReference type="RefSeq" id="WP_345380302.1">
    <property type="nucleotide sequence ID" value="NZ_BAABIC010000006.1"/>
</dbReference>
<dbReference type="SUPFAM" id="SSF51735">
    <property type="entry name" value="NAD(P)-binding Rossmann-fold domains"/>
    <property type="match status" value="1"/>
</dbReference>
<evidence type="ECO:0000313" key="4">
    <source>
        <dbReference type="Proteomes" id="UP001500325"/>
    </source>
</evidence>
<keyword evidence="4" id="KW-1185">Reference proteome</keyword>
<reference evidence="4" key="1">
    <citation type="journal article" date="2019" name="Int. J. Syst. Evol. Microbiol.">
        <title>The Global Catalogue of Microorganisms (GCM) 10K type strain sequencing project: providing services to taxonomists for standard genome sequencing and annotation.</title>
        <authorList>
            <consortium name="The Broad Institute Genomics Platform"/>
            <consortium name="The Broad Institute Genome Sequencing Center for Infectious Disease"/>
            <person name="Wu L."/>
            <person name="Ma J."/>
        </authorList>
    </citation>
    <scope>NUCLEOTIDE SEQUENCE [LARGE SCALE GENOMIC DNA]</scope>
    <source>
        <strain evidence="4">JCM 18055</strain>
    </source>
</reference>
<sequence>MTGPARTVVVVGASGTVGSGLLDALRERPDVTVRAVCRHPPEDAPDDPRLTWHPVDLLTADAADRLAEVLRGAAAVVHLAWAIQPVGDAGTPRDVDLDGTAAVLDATDRAGVGHLVFLSSQAVYGPHAPGEPARPVDESWPVRAHRGSAYSRDKVAAEAMLDEFERAHPAVVVTRVRAALVIRSDSAARMRRLFLGPAVPSVLLRALQAGRVPVLPLPAGLVLQLVHADDLGRAVAAVLDRRPAGAVNVAADALDARALAAVAGARPVPVPRPVVRAVLALLNRLHVLGATTGWFDLAVDTPVMDTGRARRELDWSPAVDTAGAARILLDALAGTDPDGTPEPVSAPAAPGRG</sequence>
<dbReference type="PANTHER" id="PTHR48079">
    <property type="entry name" value="PROTEIN YEEZ"/>
    <property type="match status" value="1"/>
</dbReference>
<dbReference type="Pfam" id="PF01370">
    <property type="entry name" value="Epimerase"/>
    <property type="match status" value="1"/>
</dbReference>
<dbReference type="InterPro" id="IPR051783">
    <property type="entry name" value="NAD(P)-dependent_oxidoreduct"/>
</dbReference>
<evidence type="ECO:0000256" key="1">
    <source>
        <dbReference type="SAM" id="MobiDB-lite"/>
    </source>
</evidence>
<dbReference type="Gene3D" id="3.40.50.720">
    <property type="entry name" value="NAD(P)-binding Rossmann-like Domain"/>
    <property type="match status" value="1"/>
</dbReference>
<dbReference type="EMBL" id="BAABIC010000006">
    <property type="protein sequence ID" value="GAA4686505.1"/>
    <property type="molecule type" value="Genomic_DNA"/>
</dbReference>
<dbReference type="Proteomes" id="UP001500325">
    <property type="component" value="Unassembled WGS sequence"/>
</dbReference>
<feature type="domain" description="NAD-dependent epimerase/dehydratase" evidence="2">
    <location>
        <begin position="8"/>
        <end position="249"/>
    </location>
</feature>
<gene>
    <name evidence="3" type="ORF">GCM10023215_22520</name>
</gene>
<dbReference type="PANTHER" id="PTHR48079:SF6">
    <property type="entry name" value="NAD(P)-BINDING DOMAIN-CONTAINING PROTEIN-RELATED"/>
    <property type="match status" value="1"/>
</dbReference>
<feature type="region of interest" description="Disordered" evidence="1">
    <location>
        <begin position="333"/>
        <end position="353"/>
    </location>
</feature>